<dbReference type="SMART" id="SM00471">
    <property type="entry name" value="HDc"/>
    <property type="match status" value="2"/>
</dbReference>
<dbReference type="EMBL" id="CP076642">
    <property type="protein sequence ID" value="QXO15638.1"/>
    <property type="molecule type" value="Genomic_DNA"/>
</dbReference>
<dbReference type="CDD" id="cd00077">
    <property type="entry name" value="HDc"/>
    <property type="match status" value="2"/>
</dbReference>
<dbReference type="Pfam" id="PF13487">
    <property type="entry name" value="HD_5"/>
    <property type="match status" value="1"/>
</dbReference>
<proteinExistence type="predicted"/>
<organism evidence="3 4">
    <name type="scientific">Vibrio ostreae</name>
    <dbReference type="NCBI Taxonomy" id="2841925"/>
    <lineage>
        <taxon>Bacteria</taxon>
        <taxon>Pseudomonadati</taxon>
        <taxon>Pseudomonadota</taxon>
        <taxon>Gammaproteobacteria</taxon>
        <taxon>Vibrionales</taxon>
        <taxon>Vibrionaceae</taxon>
        <taxon>Vibrio</taxon>
    </lineage>
</organism>
<dbReference type="PROSITE" id="PS51832">
    <property type="entry name" value="HD_GYP"/>
    <property type="match status" value="1"/>
</dbReference>
<feature type="domain" description="HD" evidence="1">
    <location>
        <begin position="30"/>
        <end position="146"/>
    </location>
</feature>
<dbReference type="NCBIfam" id="TIGR00277">
    <property type="entry name" value="HDIG"/>
    <property type="match status" value="1"/>
</dbReference>
<name>A0A975U5Q8_9VIBR</name>
<dbReference type="InterPro" id="IPR003607">
    <property type="entry name" value="HD/PDEase_dom"/>
</dbReference>
<evidence type="ECO:0000313" key="4">
    <source>
        <dbReference type="Proteomes" id="UP000694232"/>
    </source>
</evidence>
<evidence type="ECO:0000259" key="2">
    <source>
        <dbReference type="PROSITE" id="PS51832"/>
    </source>
</evidence>
<protein>
    <submittedName>
        <fullName evidence="3">HD domain-containing protein</fullName>
    </submittedName>
</protein>
<accession>A0A975U5Q8</accession>
<dbReference type="KEGG" id="vos:KNV97_04295"/>
<dbReference type="RefSeq" id="WP_218561613.1">
    <property type="nucleotide sequence ID" value="NZ_CP076642.1"/>
</dbReference>
<dbReference type="GO" id="GO:0004112">
    <property type="term" value="F:cyclic-nucleotide phosphodiesterase activity"/>
    <property type="evidence" value="ECO:0007669"/>
    <property type="project" value="TreeGrafter"/>
</dbReference>
<reference evidence="3" key="1">
    <citation type="submission" date="2021-06" db="EMBL/GenBank/DDBJ databases">
        <title>Vibrio nov. sp., novel gut bacterium isolated from Yellow Sea oyster.</title>
        <authorList>
            <person name="Muhammad N."/>
            <person name="Nguyen T.H."/>
            <person name="Lee Y.-J."/>
            <person name="Ko J."/>
            <person name="Kim S.-G."/>
        </authorList>
    </citation>
    <scope>NUCLEOTIDE SEQUENCE</scope>
    <source>
        <strain evidence="3">OG9-811</strain>
    </source>
</reference>
<dbReference type="GO" id="GO:0009214">
    <property type="term" value="P:cyclic nucleotide catabolic process"/>
    <property type="evidence" value="ECO:0007669"/>
    <property type="project" value="TreeGrafter"/>
</dbReference>
<dbReference type="PANTHER" id="PTHR43155">
    <property type="entry name" value="CYCLIC DI-GMP PHOSPHODIESTERASE PA4108-RELATED"/>
    <property type="match status" value="1"/>
</dbReference>
<dbReference type="Pfam" id="PF01966">
    <property type="entry name" value="HD"/>
    <property type="match status" value="1"/>
</dbReference>
<evidence type="ECO:0000313" key="3">
    <source>
        <dbReference type="EMBL" id="QXO15638.1"/>
    </source>
</evidence>
<feature type="domain" description="HD-GYP" evidence="2">
    <location>
        <begin position="222"/>
        <end position="418"/>
    </location>
</feature>
<dbReference type="InterPro" id="IPR006675">
    <property type="entry name" value="HDIG_dom"/>
</dbReference>
<dbReference type="Proteomes" id="UP000694232">
    <property type="component" value="Chromosome 2"/>
</dbReference>
<gene>
    <name evidence="3" type="ORF">KNV97_04295</name>
</gene>
<keyword evidence="4" id="KW-1185">Reference proteome</keyword>
<sequence>METCEEKVSIDLRRVLLSIAQALDDVGFDTLHHSHRVGYMAYRCALRMGWDQELAQLSFAAGLVHDCGSTQHSALMTFAATRRPGSFARHCEKGFNLLSACGPLSRFALPILYHHTAWYELQTLAMDSHDKQIAGLIYLANRVDHLYFHQHKDLFGNLSAAGKRQIIEQLQAHSGTLFAADMVEVMADLVGNDDFWFSMHPQHIEAVLLRLEAAPLFSRNLNLNERIEIAELFSKIVDAKSPFTFQHSLKVALLSQFLAKKMGYSAKMQKLLYLAGLLHDIGKLRTPDFVLHKEGTLTAEEYTCIKRHATDTRFILQNIHTSSLVCDWASNHHERLDGSGYPLGKTAQELDGPSRIVAVADVFQALTQSRPYRQGMSLEESLNIIAEQVANHQLDGDVFACLQHNAEHCYWLSADENEVGLQSAVG</sequence>
<dbReference type="InterPro" id="IPR037522">
    <property type="entry name" value="HD_GYP_dom"/>
</dbReference>
<dbReference type="PANTHER" id="PTHR43155:SF1">
    <property type="entry name" value="3'3'-CGAMP-SPECIFIC PHOSPHODIESTERASE 1"/>
    <property type="match status" value="1"/>
</dbReference>
<evidence type="ECO:0000259" key="1">
    <source>
        <dbReference type="PROSITE" id="PS51831"/>
    </source>
</evidence>
<dbReference type="AlphaFoldDB" id="A0A975U5Q8"/>
<dbReference type="InterPro" id="IPR006674">
    <property type="entry name" value="HD_domain"/>
</dbReference>
<dbReference type="PROSITE" id="PS51831">
    <property type="entry name" value="HD"/>
    <property type="match status" value="1"/>
</dbReference>